<evidence type="ECO:0000313" key="1">
    <source>
        <dbReference type="EMBL" id="QMW00522.1"/>
    </source>
</evidence>
<organism evidence="1 2">
    <name type="scientific">Spirosoma foliorum</name>
    <dbReference type="NCBI Taxonomy" id="2710596"/>
    <lineage>
        <taxon>Bacteria</taxon>
        <taxon>Pseudomonadati</taxon>
        <taxon>Bacteroidota</taxon>
        <taxon>Cytophagia</taxon>
        <taxon>Cytophagales</taxon>
        <taxon>Cytophagaceae</taxon>
        <taxon>Spirosoma</taxon>
    </lineage>
</organism>
<protein>
    <submittedName>
        <fullName evidence="1">Uncharacterized protein</fullName>
    </submittedName>
</protein>
<dbReference type="KEGG" id="sfol:H3H32_21245"/>
<reference evidence="1 2" key="1">
    <citation type="submission" date="2020-07" db="EMBL/GenBank/DDBJ databases">
        <title>Spirosoma foliorum sp. nov., isolated from the leaves on the Nejang mountain Korea, Republic of.</title>
        <authorList>
            <person name="Ho H."/>
            <person name="Lee Y.-J."/>
            <person name="Nurcahyanto D.-A."/>
            <person name="Kim S.-G."/>
        </authorList>
    </citation>
    <scope>NUCLEOTIDE SEQUENCE [LARGE SCALE GENOMIC DNA]</scope>
    <source>
        <strain evidence="1 2">PL0136</strain>
    </source>
</reference>
<accession>A0A7G5GNT0</accession>
<dbReference type="Proteomes" id="UP000515369">
    <property type="component" value="Chromosome"/>
</dbReference>
<gene>
    <name evidence="1" type="ORF">H3H32_21245</name>
</gene>
<evidence type="ECO:0000313" key="2">
    <source>
        <dbReference type="Proteomes" id="UP000515369"/>
    </source>
</evidence>
<dbReference type="RefSeq" id="WP_182457638.1">
    <property type="nucleotide sequence ID" value="NZ_CP059732.1"/>
</dbReference>
<keyword evidence="2" id="KW-1185">Reference proteome</keyword>
<dbReference type="EMBL" id="CP059732">
    <property type="protein sequence ID" value="QMW00522.1"/>
    <property type="molecule type" value="Genomic_DNA"/>
</dbReference>
<dbReference type="AlphaFoldDB" id="A0A7G5GNT0"/>
<sequence>MSNSNQLQYFVSQSYRQVQLSVDKGTRPYLHGEFLGQFNKLLEASGDEDYTRHLTIQLVEEAAKYNQTTDYLRQEMAFEIKVATIGDRATAASLDQSNLSSDLYNRRLHRQTTRKGQLVAELV</sequence>
<name>A0A7G5GNT0_9BACT</name>
<proteinExistence type="predicted"/>